<feature type="compositionally biased region" description="Basic and acidic residues" evidence="11">
    <location>
        <begin position="305"/>
        <end position="315"/>
    </location>
</feature>
<dbReference type="GO" id="GO:0000977">
    <property type="term" value="F:RNA polymerase II transcription regulatory region sequence-specific DNA binding"/>
    <property type="evidence" value="ECO:0007669"/>
    <property type="project" value="TreeGrafter"/>
</dbReference>
<dbReference type="SMART" id="SM00868">
    <property type="entry name" value="zf-AD"/>
    <property type="match status" value="1"/>
</dbReference>
<gene>
    <name evidence="15" type="ORF">KPH14_011301</name>
</gene>
<feature type="domain" description="C2H2-type" evidence="12">
    <location>
        <begin position="405"/>
        <end position="432"/>
    </location>
</feature>
<feature type="binding site" evidence="10">
    <location>
        <position position="176"/>
    </location>
    <ligand>
        <name>Zn(2+)</name>
        <dbReference type="ChEBI" id="CHEBI:29105"/>
    </ligand>
</feature>
<keyword evidence="16" id="KW-1185">Reference proteome</keyword>
<name>A0AAD9R9I1_9HYME</name>
<evidence type="ECO:0000256" key="8">
    <source>
        <dbReference type="PROSITE-ProRule" id="PRU00042"/>
    </source>
</evidence>
<protein>
    <submittedName>
        <fullName evidence="15">Uncharacterized protein</fullName>
    </submittedName>
</protein>
<evidence type="ECO:0000259" key="12">
    <source>
        <dbReference type="PROSITE" id="PS50157"/>
    </source>
</evidence>
<dbReference type="SMART" id="SM00692">
    <property type="entry name" value="DM3"/>
    <property type="match status" value="1"/>
</dbReference>
<dbReference type="PROSITE" id="PS50950">
    <property type="entry name" value="ZF_THAP"/>
    <property type="match status" value="1"/>
</dbReference>
<feature type="domain" description="THAP-type" evidence="13">
    <location>
        <begin position="1"/>
        <end position="77"/>
    </location>
</feature>
<dbReference type="Pfam" id="PF13912">
    <property type="entry name" value="zf-C2H2_6"/>
    <property type="match status" value="2"/>
</dbReference>
<dbReference type="FunFam" id="3.30.160.60:FF:000045">
    <property type="entry name" value="ZFP69 zinc finger protein B"/>
    <property type="match status" value="1"/>
</dbReference>
<feature type="binding site" evidence="10">
    <location>
        <position position="173"/>
    </location>
    <ligand>
        <name>Zn(2+)</name>
        <dbReference type="ChEBI" id="CHEBI:29105"/>
    </ligand>
</feature>
<dbReference type="PROSITE" id="PS00028">
    <property type="entry name" value="ZINC_FINGER_C2H2_1"/>
    <property type="match status" value="8"/>
</dbReference>
<feature type="binding site" evidence="10">
    <location>
        <position position="218"/>
    </location>
    <ligand>
        <name>Zn(2+)</name>
        <dbReference type="ChEBI" id="CHEBI:29105"/>
    </ligand>
</feature>
<feature type="binding site" evidence="10">
    <location>
        <position position="221"/>
    </location>
    <ligand>
        <name>Zn(2+)</name>
        <dbReference type="ChEBI" id="CHEBI:29105"/>
    </ligand>
</feature>
<accession>A0AAD9R9I1</accession>
<evidence type="ECO:0000256" key="1">
    <source>
        <dbReference type="ARBA" id="ARBA00004123"/>
    </source>
</evidence>
<organism evidence="15 16">
    <name type="scientific">Odynerus spinipes</name>
    <dbReference type="NCBI Taxonomy" id="1348599"/>
    <lineage>
        <taxon>Eukaryota</taxon>
        <taxon>Metazoa</taxon>
        <taxon>Ecdysozoa</taxon>
        <taxon>Arthropoda</taxon>
        <taxon>Hexapoda</taxon>
        <taxon>Insecta</taxon>
        <taxon>Pterygota</taxon>
        <taxon>Neoptera</taxon>
        <taxon>Endopterygota</taxon>
        <taxon>Hymenoptera</taxon>
        <taxon>Apocrita</taxon>
        <taxon>Aculeata</taxon>
        <taxon>Vespoidea</taxon>
        <taxon>Vespidae</taxon>
        <taxon>Eumeninae</taxon>
        <taxon>Odynerus</taxon>
    </lineage>
</organism>
<dbReference type="InterPro" id="IPR006612">
    <property type="entry name" value="THAP_Znf"/>
</dbReference>
<evidence type="ECO:0000256" key="7">
    <source>
        <dbReference type="ARBA" id="ARBA00023242"/>
    </source>
</evidence>
<dbReference type="EMBL" id="JAIFRP010004413">
    <property type="protein sequence ID" value="KAK2575592.1"/>
    <property type="molecule type" value="Genomic_DNA"/>
</dbReference>
<dbReference type="AlphaFoldDB" id="A0AAD9R9I1"/>
<feature type="domain" description="C2H2-type" evidence="12">
    <location>
        <begin position="377"/>
        <end position="404"/>
    </location>
</feature>
<feature type="region of interest" description="Disordered" evidence="11">
    <location>
        <begin position="305"/>
        <end position="343"/>
    </location>
</feature>
<evidence type="ECO:0000256" key="4">
    <source>
        <dbReference type="ARBA" id="ARBA00022771"/>
    </source>
</evidence>
<evidence type="ECO:0000313" key="15">
    <source>
        <dbReference type="EMBL" id="KAK2575592.1"/>
    </source>
</evidence>
<keyword evidence="4 8" id="KW-0863">Zinc-finger</keyword>
<feature type="domain" description="ZAD" evidence="14">
    <location>
        <begin position="171"/>
        <end position="245"/>
    </location>
</feature>
<dbReference type="GO" id="GO:0005634">
    <property type="term" value="C:nucleus"/>
    <property type="evidence" value="ECO:0007669"/>
    <property type="project" value="UniProtKB-SubCell"/>
</dbReference>
<keyword evidence="2 10" id="KW-0479">Metal-binding</keyword>
<reference evidence="15" key="1">
    <citation type="submission" date="2021-08" db="EMBL/GenBank/DDBJ databases">
        <authorList>
            <person name="Misof B."/>
            <person name="Oliver O."/>
            <person name="Podsiadlowski L."/>
            <person name="Donath A."/>
            <person name="Peters R."/>
            <person name="Mayer C."/>
            <person name="Rust J."/>
            <person name="Gunkel S."/>
            <person name="Lesny P."/>
            <person name="Martin S."/>
            <person name="Oeyen J.P."/>
            <person name="Petersen M."/>
            <person name="Panagiotis P."/>
            <person name="Wilbrandt J."/>
            <person name="Tanja T."/>
        </authorList>
    </citation>
    <scope>NUCLEOTIDE SEQUENCE</scope>
    <source>
        <strain evidence="15">GBR_01_08_01A</strain>
        <tissue evidence="15">Thorax + abdomen</tissue>
    </source>
</reference>
<evidence type="ECO:0000256" key="6">
    <source>
        <dbReference type="ARBA" id="ARBA00023125"/>
    </source>
</evidence>
<dbReference type="Pfam" id="PF12874">
    <property type="entry name" value="zf-met"/>
    <property type="match status" value="1"/>
</dbReference>
<comment type="subcellular location">
    <subcellularLocation>
        <location evidence="1">Nucleus</location>
    </subcellularLocation>
</comment>
<feature type="domain" description="C2H2-type" evidence="12">
    <location>
        <begin position="556"/>
        <end position="583"/>
    </location>
</feature>
<dbReference type="FunFam" id="3.30.160.60:FF:000446">
    <property type="entry name" value="Zinc finger protein"/>
    <property type="match status" value="2"/>
</dbReference>
<proteinExistence type="predicted"/>
<keyword evidence="6 9" id="KW-0238">DNA-binding</keyword>
<evidence type="ECO:0000256" key="9">
    <source>
        <dbReference type="PROSITE-ProRule" id="PRU00309"/>
    </source>
</evidence>
<dbReference type="GO" id="GO:0000981">
    <property type="term" value="F:DNA-binding transcription factor activity, RNA polymerase II-specific"/>
    <property type="evidence" value="ECO:0007669"/>
    <property type="project" value="TreeGrafter"/>
</dbReference>
<evidence type="ECO:0000256" key="10">
    <source>
        <dbReference type="PROSITE-ProRule" id="PRU01263"/>
    </source>
</evidence>
<reference evidence="15" key="2">
    <citation type="journal article" date="2023" name="Commun. Biol.">
        <title>Intrasexual cuticular hydrocarbon dimorphism in a wasp sheds light on hydrocarbon biosynthesis genes in Hymenoptera.</title>
        <authorList>
            <person name="Moris V.C."/>
            <person name="Podsiadlowski L."/>
            <person name="Martin S."/>
            <person name="Oeyen J.P."/>
            <person name="Donath A."/>
            <person name="Petersen M."/>
            <person name="Wilbrandt J."/>
            <person name="Misof B."/>
            <person name="Liedtke D."/>
            <person name="Thamm M."/>
            <person name="Scheiner R."/>
            <person name="Schmitt T."/>
            <person name="Niehuis O."/>
        </authorList>
    </citation>
    <scope>NUCLEOTIDE SEQUENCE</scope>
    <source>
        <strain evidence="15">GBR_01_08_01A</strain>
    </source>
</reference>
<dbReference type="Gene3D" id="3.30.160.60">
    <property type="entry name" value="Classic Zinc Finger"/>
    <property type="match status" value="7"/>
</dbReference>
<feature type="domain" description="C2H2-type" evidence="12">
    <location>
        <begin position="470"/>
        <end position="497"/>
    </location>
</feature>
<dbReference type="FunFam" id="3.30.160.60:FF:000478">
    <property type="entry name" value="Zinc finger protein 133"/>
    <property type="match status" value="1"/>
</dbReference>
<feature type="domain" description="C2H2-type" evidence="12">
    <location>
        <begin position="527"/>
        <end position="555"/>
    </location>
</feature>
<dbReference type="InterPro" id="IPR036236">
    <property type="entry name" value="Znf_C2H2_sf"/>
</dbReference>
<feature type="domain" description="C2H2-type" evidence="12">
    <location>
        <begin position="584"/>
        <end position="611"/>
    </location>
</feature>
<dbReference type="InterPro" id="IPR013087">
    <property type="entry name" value="Znf_C2H2_type"/>
</dbReference>
<feature type="domain" description="C2H2-type" evidence="12">
    <location>
        <begin position="499"/>
        <end position="526"/>
    </location>
</feature>
<evidence type="ECO:0000259" key="14">
    <source>
        <dbReference type="PROSITE" id="PS51915"/>
    </source>
</evidence>
<keyword evidence="7" id="KW-0539">Nucleus</keyword>
<keyword evidence="3" id="KW-0677">Repeat</keyword>
<comment type="caution">
    <text evidence="15">The sequence shown here is derived from an EMBL/GenBank/DDBJ whole genome shotgun (WGS) entry which is preliminary data.</text>
</comment>
<evidence type="ECO:0000256" key="11">
    <source>
        <dbReference type="SAM" id="MobiDB-lite"/>
    </source>
</evidence>
<dbReference type="Proteomes" id="UP001258017">
    <property type="component" value="Unassembled WGS sequence"/>
</dbReference>
<dbReference type="PROSITE" id="PS50157">
    <property type="entry name" value="ZINC_FINGER_C2H2_2"/>
    <property type="match status" value="8"/>
</dbReference>
<dbReference type="Pfam" id="PF05485">
    <property type="entry name" value="THAP"/>
    <property type="match status" value="1"/>
</dbReference>
<dbReference type="SUPFAM" id="SSF57667">
    <property type="entry name" value="beta-beta-alpha zinc fingers"/>
    <property type="match status" value="5"/>
</dbReference>
<dbReference type="FunFam" id="3.30.160.60:FF:001325">
    <property type="entry name" value="zinc finger protein 200"/>
    <property type="match status" value="1"/>
</dbReference>
<evidence type="ECO:0000256" key="2">
    <source>
        <dbReference type="ARBA" id="ARBA00022723"/>
    </source>
</evidence>
<dbReference type="PROSITE" id="PS51915">
    <property type="entry name" value="ZAD"/>
    <property type="match status" value="1"/>
</dbReference>
<evidence type="ECO:0000256" key="5">
    <source>
        <dbReference type="ARBA" id="ARBA00022833"/>
    </source>
</evidence>
<dbReference type="PANTHER" id="PTHR24409">
    <property type="entry name" value="ZINC FINGER PROTEIN 142"/>
    <property type="match status" value="1"/>
</dbReference>
<feature type="domain" description="C2H2-type" evidence="12">
    <location>
        <begin position="433"/>
        <end position="455"/>
    </location>
</feature>
<dbReference type="PANTHER" id="PTHR24409:SF295">
    <property type="entry name" value="AZ2-RELATED"/>
    <property type="match status" value="1"/>
</dbReference>
<evidence type="ECO:0000259" key="13">
    <source>
        <dbReference type="PROSITE" id="PS50950"/>
    </source>
</evidence>
<evidence type="ECO:0000256" key="3">
    <source>
        <dbReference type="ARBA" id="ARBA00022737"/>
    </source>
</evidence>
<evidence type="ECO:0000313" key="16">
    <source>
        <dbReference type="Proteomes" id="UP001258017"/>
    </source>
</evidence>
<dbReference type="SUPFAM" id="SSF57716">
    <property type="entry name" value="Glucocorticoid receptor-like (DNA-binding domain)"/>
    <property type="match status" value="2"/>
</dbReference>
<dbReference type="InterPro" id="IPR012934">
    <property type="entry name" value="Znf_AD"/>
</dbReference>
<dbReference type="Pfam" id="PF00096">
    <property type="entry name" value="zf-C2H2"/>
    <property type="match status" value="4"/>
</dbReference>
<sequence length="677" mass="78426">MCFNSTRDTPQIQFFTFPTKEKYARIWAEACGKPELINKSKTSLKRYVLCAEHFEDRWFTDPKNKITLIKTEIPIPTIFKNNLRECISRQTNDIFGTNTSKRTRVMGNLHDNITCNTEEDTKSHISSTVENSEALCSISEINDITNSTKDCTISVITEPHNDDTLQEDVEKLCRLCALPTSSNMLCSIYDQDMDIKINTILPLQLEVYKYDGLPQEICHLCAHKVTLCYDLIQQFLDANSKLLMHRNERDQDKGVKDNLFSDTPSETSLFSGKEPKLDDVYLNDDNYQNVEITSYHTYTPMQKHKQEIAEEREPENSSTYHTEHSYNLPLRSIPERTNPSNRLKKTNVEDENKDVADTSSDMQYNIVKEKLYNKKNYVCKTCPKMCNTKSELYRHNETHTEEKRFYCAHCPKSFRVKALLKQHMCSHSGTRPYVCDICGASYNRRGNMGQHRKTHFVIENGEPRLIEEGIRCSICRKKVTSLLMLKYHLAKHSGEKKAYVCTVCGKCFSTGSQLKVHQFLHTGERPYICRVCGKGFRTEAIMKQHYLALHTDEHPHECPFCDRKFKRLQSLIVHKRTHTGERPFPCPICGRAFAQKGDMMKHTRIHNPDAEKRVKKENSYLKMQIDEDENIQIGSAISEEITIFEIEDDGMSDDFDRVNLNELQDVLANVKSITFDK</sequence>
<dbReference type="SMART" id="SM00355">
    <property type="entry name" value="ZnF_C2H2"/>
    <property type="match status" value="8"/>
</dbReference>
<dbReference type="GO" id="GO:0008270">
    <property type="term" value="F:zinc ion binding"/>
    <property type="evidence" value="ECO:0007669"/>
    <property type="project" value="UniProtKB-UniRule"/>
</dbReference>
<keyword evidence="5 10" id="KW-0862">Zinc</keyword>